<sequence>MTVPNVGISLREYQDTHPLGIRNYSSIFSKLIPGSDNLLKISEYTEDLHSYDLVSLILLTEEKMKIFQKFDIFGKSSIIILIFLALKNQFTRLLLIGSQDRELCQEPIESLQFDIEYYEPTQLDQIYEELKYQQQTIIQLQLLHCLEIYKIYKISLFLHQQKQQNIESQFNEVRKQIQQRLGIILGLNLEQIKFLEQRLLKSIYKSCYNQIIGKLEQTDNDNLFRLKPQNQCHQCKQLQFQNTILIFCQELLLKLVSNVLSMNHIEQNEQIQGYPFKYNSTILSQQLAMDSQLTSYILIIEMNFLFRYSQKITSQCFLLNNLEMHCYSSTGIAQKSRKTKSEFR</sequence>
<keyword evidence="2" id="KW-1185">Reference proteome</keyword>
<gene>
    <name evidence="1" type="ORF">POCTA_138.1.T0680250</name>
</gene>
<evidence type="ECO:0000313" key="1">
    <source>
        <dbReference type="EMBL" id="CAD8177326.1"/>
    </source>
</evidence>
<proteinExistence type="predicted"/>
<name>A0A8S1VRV9_PAROT</name>
<protein>
    <submittedName>
        <fullName evidence="1">Uncharacterized protein</fullName>
    </submittedName>
</protein>
<organism evidence="1 2">
    <name type="scientific">Paramecium octaurelia</name>
    <dbReference type="NCBI Taxonomy" id="43137"/>
    <lineage>
        <taxon>Eukaryota</taxon>
        <taxon>Sar</taxon>
        <taxon>Alveolata</taxon>
        <taxon>Ciliophora</taxon>
        <taxon>Intramacronucleata</taxon>
        <taxon>Oligohymenophorea</taxon>
        <taxon>Peniculida</taxon>
        <taxon>Parameciidae</taxon>
        <taxon>Paramecium</taxon>
    </lineage>
</organism>
<dbReference type="EMBL" id="CAJJDP010000067">
    <property type="protein sequence ID" value="CAD8177326.1"/>
    <property type="molecule type" value="Genomic_DNA"/>
</dbReference>
<dbReference type="AlphaFoldDB" id="A0A8S1VRV9"/>
<dbReference type="Proteomes" id="UP000683925">
    <property type="component" value="Unassembled WGS sequence"/>
</dbReference>
<evidence type="ECO:0000313" key="2">
    <source>
        <dbReference type="Proteomes" id="UP000683925"/>
    </source>
</evidence>
<reference evidence="1" key="1">
    <citation type="submission" date="2021-01" db="EMBL/GenBank/DDBJ databases">
        <authorList>
            <consortium name="Genoscope - CEA"/>
            <person name="William W."/>
        </authorList>
    </citation>
    <scope>NUCLEOTIDE SEQUENCE</scope>
</reference>
<accession>A0A8S1VRV9</accession>
<comment type="caution">
    <text evidence="1">The sequence shown here is derived from an EMBL/GenBank/DDBJ whole genome shotgun (WGS) entry which is preliminary data.</text>
</comment>